<name>A0A2V2W4V9_TRYCR</name>
<accession>A0A2V2W4V9</accession>
<dbReference type="VEuPathDB" id="TriTrypDB:TcCL_NonESM04564"/>
<sequence length="779" mass="87193">MSCIFSELRRSERLLPVEDNASFQRISSWRPLFVDPQEHPALYEHVAFFRSDAEQNSKWMHTVRSARVSTRQVPFITLTGPDSSAKAPVTAGKVPTIVHENHDSEDKLPTHVFQQHVAALAPYECFMCPTLLFSPFRPLFTKRMVPIALKLSLPVQEVLLFLSMVFVYLDVVIAVSVPKPLCFQELADLLEQRRVQLVESSVNSACDPHRRAFTTVLNAVIELWKEQREATVSALFPLGTLATSVCLRDIDDKAYRAFVPSASRDTKREDHPFQLPPLAADALVSHFVPTWERILEAMSRDVSVLATLHDYLVRQGAGMTRMRQPVTGNSFASIHALPHNKEELADFVCRLGSSLWTSSNMAKSIVLSKPQLQSVSKIFQKEFFATLLRLRHRGVQELRVRRVTLGDLALTVIQDDGREAEVGRPAGFLVGRTAMGDNKPDSDSDSKGGDGNKKSNLPLWLVAEGGVDVVQTFLEHLIRDTRATTFLPAMLPCRNGDGRGSKVAGVSKEDEKGTPTVEEQQFVLLTRMEEGVLHRIFQSHPNALQLTGCGIRQMLVRRADGQPFLQRVCGAVVAWDIWECYDSEQASKLRRPRRIITADAPFPLPEGIAPSRLNLRAVRGMVQHYWKALIIEQGRAAGSKRSEVTSTTLFPIDRAVAFYVLRHHPQYYVRVRGCGIVDVCVQRQMRSASSGRPFHFVDSEATGEESQAVTDDTCEYVPTLAVTHPCGTSTVISYEDCYSPVTNRLNRPQLLEKDAGGTSDLACLPRPPLRKRSFSMMRE</sequence>
<dbReference type="VEuPathDB" id="TriTrypDB:Tc_MARK_4231"/>
<dbReference type="VEuPathDB" id="TriTrypDB:TcYC6_0072290"/>
<feature type="compositionally biased region" description="Basic and acidic residues" evidence="1">
    <location>
        <begin position="438"/>
        <end position="452"/>
    </location>
</feature>
<evidence type="ECO:0000313" key="3">
    <source>
        <dbReference type="Proteomes" id="UP000246121"/>
    </source>
</evidence>
<dbReference type="VEuPathDB" id="TriTrypDB:TcBrA4_0059200"/>
<dbReference type="VEuPathDB" id="TriTrypDB:C3747_1g426"/>
<evidence type="ECO:0000256" key="1">
    <source>
        <dbReference type="SAM" id="MobiDB-lite"/>
    </source>
</evidence>
<dbReference type="OrthoDB" id="264111at2759"/>
<dbReference type="VEuPathDB" id="TriTrypDB:TcG_06768"/>
<organism evidence="2 3">
    <name type="scientific">Trypanosoma cruzi</name>
    <dbReference type="NCBI Taxonomy" id="5693"/>
    <lineage>
        <taxon>Eukaryota</taxon>
        <taxon>Discoba</taxon>
        <taxon>Euglenozoa</taxon>
        <taxon>Kinetoplastea</taxon>
        <taxon>Metakinetoplastina</taxon>
        <taxon>Trypanosomatida</taxon>
        <taxon>Trypanosomatidae</taxon>
        <taxon>Trypanosoma</taxon>
        <taxon>Schizotrypanum</taxon>
    </lineage>
</organism>
<evidence type="ECO:0000313" key="2">
    <source>
        <dbReference type="EMBL" id="PWV02713.1"/>
    </source>
</evidence>
<proteinExistence type="predicted"/>
<dbReference type="VEuPathDB" id="TriTrypDB:ECC02_002728"/>
<dbReference type="VEuPathDB" id="TriTrypDB:TcCLB.503887.50"/>
<comment type="caution">
    <text evidence="2">The sequence shown here is derived from an EMBL/GenBank/DDBJ whole genome shotgun (WGS) entry which is preliminary data.</text>
</comment>
<reference evidence="2 3" key="1">
    <citation type="journal article" date="2018" name="Microb. Genom.">
        <title>Expanding an expanded genome: long-read sequencing of Trypanosoma cruzi.</title>
        <authorList>
            <person name="Berna L."/>
            <person name="Rodriguez M."/>
            <person name="Chiribao M.L."/>
            <person name="Parodi-Talice A."/>
            <person name="Pita S."/>
            <person name="Rijo G."/>
            <person name="Alvarez-Valin F."/>
            <person name="Robello C."/>
        </authorList>
    </citation>
    <scope>NUCLEOTIDE SEQUENCE [LARGE SCALE GENOMIC DNA]</scope>
    <source>
        <strain evidence="2 3">Dm28c</strain>
    </source>
</reference>
<dbReference type="AlphaFoldDB" id="A0A2V2W4V9"/>
<gene>
    <name evidence="2" type="ORF">C4B63_2g389</name>
</gene>
<dbReference type="EMBL" id="PRFA01000002">
    <property type="protein sequence ID" value="PWV02713.1"/>
    <property type="molecule type" value="Genomic_DNA"/>
</dbReference>
<feature type="region of interest" description="Disordered" evidence="1">
    <location>
        <begin position="430"/>
        <end position="452"/>
    </location>
</feature>
<dbReference type="VEuPathDB" id="TriTrypDB:BCY84_14554"/>
<dbReference type="VEuPathDB" id="TriTrypDB:TCDM_01612"/>
<dbReference type="VEuPathDB" id="TriTrypDB:TcCLB.507771.60"/>
<protein>
    <submittedName>
        <fullName evidence="2">Uncharacterized protein</fullName>
    </submittedName>
</protein>
<dbReference type="VEuPathDB" id="TriTrypDB:C4B63_2g389"/>
<dbReference type="Proteomes" id="UP000246121">
    <property type="component" value="Unassembled WGS sequence"/>
</dbReference>